<reference evidence="2 3" key="1">
    <citation type="journal article" date="2021" name="Hortic Res">
        <title>Chromosome-scale assembly of the Dendrobium chrysotoxum genome enhances the understanding of orchid evolution.</title>
        <authorList>
            <person name="Zhang Y."/>
            <person name="Zhang G.Q."/>
            <person name="Zhang D."/>
            <person name="Liu X.D."/>
            <person name="Xu X.Y."/>
            <person name="Sun W.H."/>
            <person name="Yu X."/>
            <person name="Zhu X."/>
            <person name="Wang Z.W."/>
            <person name="Zhao X."/>
            <person name="Zhong W.Y."/>
            <person name="Chen H."/>
            <person name="Yin W.L."/>
            <person name="Huang T."/>
            <person name="Niu S.C."/>
            <person name="Liu Z.J."/>
        </authorList>
    </citation>
    <scope>NUCLEOTIDE SEQUENCE [LARGE SCALE GENOMIC DNA]</scope>
    <source>
        <strain evidence="2">Lindl</strain>
    </source>
</reference>
<dbReference type="Proteomes" id="UP000775213">
    <property type="component" value="Unassembled WGS sequence"/>
</dbReference>
<name>A0AAV7HE22_DENCH</name>
<evidence type="ECO:0000313" key="2">
    <source>
        <dbReference type="EMBL" id="KAH0465833.1"/>
    </source>
</evidence>
<proteinExistence type="predicted"/>
<protein>
    <submittedName>
        <fullName evidence="2">Uncharacterized protein</fullName>
    </submittedName>
</protein>
<gene>
    <name evidence="2" type="ORF">IEQ34_005936</name>
</gene>
<keyword evidence="3" id="KW-1185">Reference proteome</keyword>
<accession>A0AAV7HE22</accession>
<organism evidence="2 3">
    <name type="scientific">Dendrobium chrysotoxum</name>
    <name type="common">Orchid</name>
    <dbReference type="NCBI Taxonomy" id="161865"/>
    <lineage>
        <taxon>Eukaryota</taxon>
        <taxon>Viridiplantae</taxon>
        <taxon>Streptophyta</taxon>
        <taxon>Embryophyta</taxon>
        <taxon>Tracheophyta</taxon>
        <taxon>Spermatophyta</taxon>
        <taxon>Magnoliopsida</taxon>
        <taxon>Liliopsida</taxon>
        <taxon>Asparagales</taxon>
        <taxon>Orchidaceae</taxon>
        <taxon>Epidendroideae</taxon>
        <taxon>Malaxideae</taxon>
        <taxon>Dendrobiinae</taxon>
        <taxon>Dendrobium</taxon>
    </lineage>
</organism>
<evidence type="ECO:0000256" key="1">
    <source>
        <dbReference type="SAM" id="MobiDB-lite"/>
    </source>
</evidence>
<evidence type="ECO:0000313" key="3">
    <source>
        <dbReference type="Proteomes" id="UP000775213"/>
    </source>
</evidence>
<dbReference type="EMBL" id="JAGFBR010000006">
    <property type="protein sequence ID" value="KAH0465833.1"/>
    <property type="molecule type" value="Genomic_DNA"/>
</dbReference>
<feature type="compositionally biased region" description="Basic and acidic residues" evidence="1">
    <location>
        <begin position="46"/>
        <end position="58"/>
    </location>
</feature>
<comment type="caution">
    <text evidence="2">The sequence shown here is derived from an EMBL/GenBank/DDBJ whole genome shotgun (WGS) entry which is preliminary data.</text>
</comment>
<feature type="region of interest" description="Disordered" evidence="1">
    <location>
        <begin position="46"/>
        <end position="65"/>
    </location>
</feature>
<dbReference type="AlphaFoldDB" id="A0AAV7HE22"/>
<sequence>MKLEQGNKTMMLYEVEFITPAITKLIENDLTILAFRHDLSRKILGDDKTRRDGNERNNRFSYNRK</sequence>